<evidence type="ECO:0000313" key="3">
    <source>
        <dbReference type="Proteomes" id="UP000540989"/>
    </source>
</evidence>
<dbReference type="Pfam" id="PF11937">
    <property type="entry name" value="DUF3455"/>
    <property type="match status" value="1"/>
</dbReference>
<dbReference type="EMBL" id="JACHIP010000002">
    <property type="protein sequence ID" value="MBB5056477.1"/>
    <property type="molecule type" value="Genomic_DNA"/>
</dbReference>
<keyword evidence="3" id="KW-1185">Reference proteome</keyword>
<feature type="signal peptide" evidence="1">
    <location>
        <begin position="1"/>
        <end position="19"/>
    </location>
</feature>
<dbReference type="PROSITE" id="PS51257">
    <property type="entry name" value="PROKAR_LIPOPROTEIN"/>
    <property type="match status" value="1"/>
</dbReference>
<reference evidence="2 3" key="1">
    <citation type="submission" date="2020-08" db="EMBL/GenBank/DDBJ databases">
        <title>Genomic Encyclopedia of Type Strains, Phase IV (KMG-V): Genome sequencing to study the core and pangenomes of soil and plant-associated prokaryotes.</title>
        <authorList>
            <person name="Whitman W."/>
        </authorList>
    </citation>
    <scope>NUCLEOTIDE SEQUENCE [LARGE SCALE GENOMIC DNA]</scope>
    <source>
        <strain evidence="2 3">M8UP14</strain>
    </source>
</reference>
<accession>A0A7W8E2G1</accession>
<organism evidence="2 3">
    <name type="scientific">Granulicella aggregans</name>
    <dbReference type="NCBI Taxonomy" id="474949"/>
    <lineage>
        <taxon>Bacteria</taxon>
        <taxon>Pseudomonadati</taxon>
        <taxon>Acidobacteriota</taxon>
        <taxon>Terriglobia</taxon>
        <taxon>Terriglobales</taxon>
        <taxon>Acidobacteriaceae</taxon>
        <taxon>Granulicella</taxon>
    </lineage>
</organism>
<name>A0A7W8E2G1_9BACT</name>
<sequence length="161" mass="16508">MRKLLGIVAAMMCSCAAFGQDATTPPANEHVVLTVQGRGVQIYSCTKTPTAAAWVFVAPAARLFDKDGLEVGTHGDGPVWHLQDGSSVVGQVIAKAPSPDAGAVPWLLLKVASRSGAGSMDAVDLVRRSATKGGVAPGGACDVGALTSVPYEATYTFYSSK</sequence>
<dbReference type="PANTHER" id="PTHR35567:SF1">
    <property type="entry name" value="CONSERVED FUNGAL PROTEIN (AFU_ORTHOLOGUE AFUA_1G14230)"/>
    <property type="match status" value="1"/>
</dbReference>
<dbReference type="RefSeq" id="WP_184214440.1">
    <property type="nucleotide sequence ID" value="NZ_JACHIP010000002.1"/>
</dbReference>
<protein>
    <recommendedName>
        <fullName evidence="4">DUF3455 domain-containing protein</fullName>
    </recommendedName>
</protein>
<evidence type="ECO:0008006" key="4">
    <source>
        <dbReference type="Google" id="ProtNLM"/>
    </source>
</evidence>
<dbReference type="InterPro" id="IPR021851">
    <property type="entry name" value="DUF3455"/>
</dbReference>
<keyword evidence="1" id="KW-0732">Signal</keyword>
<evidence type="ECO:0000256" key="1">
    <source>
        <dbReference type="SAM" id="SignalP"/>
    </source>
</evidence>
<proteinExistence type="predicted"/>
<dbReference type="AlphaFoldDB" id="A0A7W8E2G1"/>
<dbReference type="PANTHER" id="PTHR35567">
    <property type="entry name" value="MALATE DEHYDROGENASE (AFU_ORTHOLOGUE AFUA_2G13800)"/>
    <property type="match status" value="1"/>
</dbReference>
<feature type="chain" id="PRO_5031305093" description="DUF3455 domain-containing protein" evidence="1">
    <location>
        <begin position="20"/>
        <end position="161"/>
    </location>
</feature>
<comment type="caution">
    <text evidence="2">The sequence shown here is derived from an EMBL/GenBank/DDBJ whole genome shotgun (WGS) entry which is preliminary data.</text>
</comment>
<evidence type="ECO:0000313" key="2">
    <source>
        <dbReference type="EMBL" id="MBB5056477.1"/>
    </source>
</evidence>
<dbReference type="Proteomes" id="UP000540989">
    <property type="component" value="Unassembled WGS sequence"/>
</dbReference>
<gene>
    <name evidence="2" type="ORF">HDF16_001162</name>
</gene>